<dbReference type="PATRIC" id="fig|913848.6.peg.673"/>
<dbReference type="SUPFAM" id="SSF53098">
    <property type="entry name" value="Ribonuclease H-like"/>
    <property type="match status" value="1"/>
</dbReference>
<accession>A0A0R1FHK5</accession>
<comment type="caution">
    <text evidence="2">The sequence shown here is derived from an EMBL/GenBank/DDBJ whole genome shotgun (WGS) entry which is preliminary data.</text>
</comment>
<dbReference type="GO" id="GO:0004523">
    <property type="term" value="F:RNA-DNA hybrid ribonuclease activity"/>
    <property type="evidence" value="ECO:0007669"/>
    <property type="project" value="InterPro"/>
</dbReference>
<dbReference type="AlphaFoldDB" id="A0A0R1FHK5"/>
<dbReference type="PROSITE" id="PS50879">
    <property type="entry name" value="RNASE_H_1"/>
    <property type="match status" value="1"/>
</dbReference>
<name>A0A0R1FHK5_9LACO</name>
<organism evidence="2 3">
    <name type="scientific">Loigolactobacillus coryniformis subsp. coryniformis KCTC 3167 = DSM 20001</name>
    <dbReference type="NCBI Taxonomy" id="913848"/>
    <lineage>
        <taxon>Bacteria</taxon>
        <taxon>Bacillati</taxon>
        <taxon>Bacillota</taxon>
        <taxon>Bacilli</taxon>
        <taxon>Lactobacillales</taxon>
        <taxon>Lactobacillaceae</taxon>
        <taxon>Loigolactobacillus</taxon>
    </lineage>
</organism>
<dbReference type="Pfam" id="PF00075">
    <property type="entry name" value="RNase_H"/>
    <property type="match status" value="1"/>
</dbReference>
<gene>
    <name evidence="2" type="ORF">FD22_GL000650</name>
</gene>
<evidence type="ECO:0000259" key="1">
    <source>
        <dbReference type="PROSITE" id="PS50879"/>
    </source>
</evidence>
<dbReference type="CDD" id="cd09279">
    <property type="entry name" value="RNase_HI_like"/>
    <property type="match status" value="1"/>
</dbReference>
<reference evidence="2 3" key="1">
    <citation type="journal article" date="2015" name="Genome Announc.">
        <title>Expanding the biotechnology potential of lactobacilli through comparative genomics of 213 strains and associated genera.</title>
        <authorList>
            <person name="Sun Z."/>
            <person name="Harris H.M."/>
            <person name="McCann A."/>
            <person name="Guo C."/>
            <person name="Argimon S."/>
            <person name="Zhang W."/>
            <person name="Yang X."/>
            <person name="Jeffery I.B."/>
            <person name="Cooney J.C."/>
            <person name="Kagawa T.F."/>
            <person name="Liu W."/>
            <person name="Song Y."/>
            <person name="Salvetti E."/>
            <person name="Wrobel A."/>
            <person name="Rasinkangas P."/>
            <person name="Parkhill J."/>
            <person name="Rea M.C."/>
            <person name="O'Sullivan O."/>
            <person name="Ritari J."/>
            <person name="Douillard F.P."/>
            <person name="Paul Ross R."/>
            <person name="Yang R."/>
            <person name="Briner A.E."/>
            <person name="Felis G.E."/>
            <person name="de Vos W.M."/>
            <person name="Barrangou R."/>
            <person name="Klaenhammer T.R."/>
            <person name="Caufield P.W."/>
            <person name="Cui Y."/>
            <person name="Zhang H."/>
            <person name="O'Toole P.W."/>
        </authorList>
    </citation>
    <scope>NUCLEOTIDE SEQUENCE [LARGE SCALE GENOMIC DNA]</scope>
    <source>
        <strain evidence="2 3">DSM 20001</strain>
    </source>
</reference>
<sequence>MIILATDAATKGSPGPSAAGALITYDHQRLQLKKVLPEMDNHHAEFAAVIFGLQALHERHLTTEILELRTDSKLVHSSLEKGYAKHFQAEVDQILQLEQTFPLVLHVWEADHQHRGPHNLAQQALFNQLNTKK</sequence>
<evidence type="ECO:0000313" key="3">
    <source>
        <dbReference type="Proteomes" id="UP000051181"/>
    </source>
</evidence>
<feature type="domain" description="RNase H type-1" evidence="1">
    <location>
        <begin position="1"/>
        <end position="130"/>
    </location>
</feature>
<dbReference type="eggNOG" id="COG0328">
    <property type="taxonomic scope" value="Bacteria"/>
</dbReference>
<dbReference type="InterPro" id="IPR002156">
    <property type="entry name" value="RNaseH_domain"/>
</dbReference>
<dbReference type="Gene3D" id="3.30.420.10">
    <property type="entry name" value="Ribonuclease H-like superfamily/Ribonuclease H"/>
    <property type="match status" value="1"/>
</dbReference>
<dbReference type="EMBL" id="AZCN01000018">
    <property type="protein sequence ID" value="KRK18311.1"/>
    <property type="molecule type" value="Genomic_DNA"/>
</dbReference>
<dbReference type="Proteomes" id="UP000051181">
    <property type="component" value="Unassembled WGS sequence"/>
</dbReference>
<dbReference type="GO" id="GO:0003676">
    <property type="term" value="F:nucleic acid binding"/>
    <property type="evidence" value="ECO:0007669"/>
    <property type="project" value="InterPro"/>
</dbReference>
<evidence type="ECO:0000313" key="2">
    <source>
        <dbReference type="EMBL" id="KRK18311.1"/>
    </source>
</evidence>
<dbReference type="RefSeq" id="WP_003679121.1">
    <property type="nucleotide sequence ID" value="NZ_AZCN01000018.1"/>
</dbReference>
<dbReference type="InterPro" id="IPR036397">
    <property type="entry name" value="RNaseH_sf"/>
</dbReference>
<dbReference type="InterPro" id="IPR012337">
    <property type="entry name" value="RNaseH-like_sf"/>
</dbReference>
<proteinExistence type="predicted"/>
<dbReference type="GeneID" id="65917155"/>
<protein>
    <submittedName>
        <fullName evidence="2">Ribonuclease H</fullName>
    </submittedName>
</protein>